<keyword evidence="4 8" id="KW-0547">Nucleotide-binding</keyword>
<dbReference type="Gene3D" id="1.10.8.70">
    <property type="entry name" value="Glutamate-tRNA synthetase, class I, anticodon-binding domain 1"/>
    <property type="match status" value="1"/>
</dbReference>
<evidence type="ECO:0000256" key="7">
    <source>
        <dbReference type="ARBA" id="ARBA00023146"/>
    </source>
</evidence>
<dbReference type="InterPro" id="IPR000924">
    <property type="entry name" value="Glu/Gln-tRNA-synth"/>
</dbReference>
<dbReference type="InterPro" id="IPR004527">
    <property type="entry name" value="Glu-tRNA-ligase_bac/mito"/>
</dbReference>
<reference evidence="13" key="1">
    <citation type="submission" date="2015-01" db="EMBL/GenBank/DDBJ databases">
        <authorList>
            <person name="Manzoor Shahid"/>
            <person name="Zubair Saima"/>
        </authorList>
    </citation>
    <scope>NUCLEOTIDE SEQUENCE [LARGE SCALE GENOMIC DNA]</scope>
    <source>
        <strain evidence="13">V1</strain>
    </source>
</reference>
<comment type="function">
    <text evidence="8">Catalyzes the attachment of glutamate to tRNA(Glu) in a two-step reaction: glutamate is first activated by ATP to form Glu-AMP and then transferred to the acceptor end of tRNA(Glu).</text>
</comment>
<dbReference type="Pfam" id="PF00749">
    <property type="entry name" value="tRNA-synt_1c"/>
    <property type="match status" value="1"/>
</dbReference>
<dbReference type="RefSeq" id="WP_002696120.1">
    <property type="nucleotide sequence ID" value="NZ_CDNC01000016.1"/>
</dbReference>
<evidence type="ECO:0000313" key="11">
    <source>
        <dbReference type="EMBL" id="CEM61947.1"/>
    </source>
</evidence>
<evidence type="ECO:0000313" key="13">
    <source>
        <dbReference type="Proteomes" id="UP000042527"/>
    </source>
</evidence>
<accession>A0A0B7GWK5</accession>
<dbReference type="GO" id="GO:0000049">
    <property type="term" value="F:tRNA binding"/>
    <property type="evidence" value="ECO:0007669"/>
    <property type="project" value="InterPro"/>
</dbReference>
<organism evidence="11 13">
    <name type="scientific">Treponema phagedenis</name>
    <dbReference type="NCBI Taxonomy" id="162"/>
    <lineage>
        <taxon>Bacteria</taxon>
        <taxon>Pseudomonadati</taxon>
        <taxon>Spirochaetota</taxon>
        <taxon>Spirochaetia</taxon>
        <taxon>Spirochaetales</taxon>
        <taxon>Treponemataceae</taxon>
        <taxon>Treponema</taxon>
    </lineage>
</organism>
<dbReference type="GO" id="GO:0004818">
    <property type="term" value="F:glutamate-tRNA ligase activity"/>
    <property type="evidence" value="ECO:0007669"/>
    <property type="project" value="UniProtKB-UniRule"/>
</dbReference>
<keyword evidence="3 8" id="KW-0436">Ligase</keyword>
<dbReference type="InterPro" id="IPR008925">
    <property type="entry name" value="aa_tRNA-synth_I_cd-bd_sf"/>
</dbReference>
<dbReference type="GO" id="GO:0005829">
    <property type="term" value="C:cytosol"/>
    <property type="evidence" value="ECO:0007669"/>
    <property type="project" value="TreeGrafter"/>
</dbReference>
<evidence type="ECO:0000313" key="14">
    <source>
        <dbReference type="Proteomes" id="UP000323594"/>
    </source>
</evidence>
<evidence type="ECO:0000256" key="8">
    <source>
        <dbReference type="HAMAP-Rule" id="MF_00022"/>
    </source>
</evidence>
<reference evidence="12 14" key="3">
    <citation type="submission" date="2019-08" db="EMBL/GenBank/DDBJ databases">
        <authorList>
            <person name="Kuhnert P."/>
        </authorList>
    </citation>
    <scope>NUCLEOTIDE SEQUENCE [LARGE SCALE GENOMIC DNA]</scope>
    <source>
        <strain evidence="12 14">B36.5</strain>
    </source>
</reference>
<dbReference type="HAMAP" id="MF_00022">
    <property type="entry name" value="Glu_tRNA_synth_type1"/>
    <property type="match status" value="1"/>
</dbReference>
<protein>
    <recommendedName>
        <fullName evidence="8">Glutamate--tRNA ligase</fullName>
        <ecNumber evidence="8">6.1.1.17</ecNumber>
    </recommendedName>
    <alternativeName>
        <fullName evidence="8">Glutamyl-tRNA synthetase</fullName>
        <shortName evidence="8">GluRS</shortName>
    </alternativeName>
</protein>
<dbReference type="InterPro" id="IPR049940">
    <property type="entry name" value="GluQ/Sye"/>
</dbReference>
<evidence type="ECO:0000256" key="1">
    <source>
        <dbReference type="ARBA" id="ARBA00007894"/>
    </source>
</evidence>
<reference evidence="11" key="2">
    <citation type="submission" date="2015-01" db="EMBL/GenBank/DDBJ databases">
        <authorList>
            <person name="Xiang T."/>
            <person name="Song Y."/>
            <person name="Huang L."/>
            <person name="Wang B."/>
            <person name="Wu P."/>
        </authorList>
    </citation>
    <scope>NUCLEOTIDE SEQUENCE [LARGE SCALE GENOMIC DNA]</scope>
    <source>
        <strain evidence="11">V1</strain>
    </source>
</reference>
<dbReference type="SUPFAM" id="SSF52374">
    <property type="entry name" value="Nucleotidylyl transferase"/>
    <property type="match status" value="1"/>
</dbReference>
<dbReference type="GO" id="GO:0008270">
    <property type="term" value="F:zinc ion binding"/>
    <property type="evidence" value="ECO:0007669"/>
    <property type="project" value="InterPro"/>
</dbReference>
<evidence type="ECO:0000256" key="6">
    <source>
        <dbReference type="ARBA" id="ARBA00022917"/>
    </source>
</evidence>
<evidence type="ECO:0000256" key="2">
    <source>
        <dbReference type="ARBA" id="ARBA00022490"/>
    </source>
</evidence>
<sequence>METRVRYAPSPTGFQHIGGVRTALFNYLFARSTGGKFILRIEDTDRTRYSAEYEENLYDTLAWLGIDWDEGGPKGGPYGPYIQSHCFENYKKYAEELVKNGKAYYCFCDSERLERIRKIQTMNKMPPGYDRCCRSLTDEEIKENLAAKKPYVIRLKVPLEGSTRFHDVLLGDIEWKNEDINPDPVLLKSDGFPTYHLANIIDDHFMKITHVMRAQEWIPSTPMHIILYAAFGWQPPQFCHLPMVMGNDGQKLSKRHGATSCNEFRNNGYLKEAIINYVSMLGCSYEEGRDLFTLEELGKLFKMEHINKAPAVFDYKKLEWFNGQYMRLKTDEELFELTWPFIANSGLFAKDDEEERKKAGLRFADETLQKPTDEQRAVLMRVMPLIKERLHFLTDAPEMVRFLFQEPGLLPVEEIIPKRLDAEKTKEILTRAAALLPKIAGLEEHDALEIFKPEAEALGVKLGDFMMPIRMAVTGSRISPPLIGSIQILGIDHAITRIQKVITECF</sequence>
<dbReference type="InterPro" id="IPR033910">
    <property type="entry name" value="GluRS_core"/>
</dbReference>
<dbReference type="InterPro" id="IPR020752">
    <property type="entry name" value="Glu-tRNA-synth_I_codon-bd_sub1"/>
</dbReference>
<dbReference type="PANTHER" id="PTHR43311">
    <property type="entry name" value="GLUTAMATE--TRNA LIGASE"/>
    <property type="match status" value="1"/>
</dbReference>
<dbReference type="Gene3D" id="1.10.10.350">
    <property type="match status" value="1"/>
</dbReference>
<comment type="subcellular location">
    <subcellularLocation>
        <location evidence="8">Cytoplasm</location>
    </subcellularLocation>
</comment>
<keyword evidence="7 8" id="KW-0030">Aminoacyl-tRNA synthetase</keyword>
<dbReference type="Proteomes" id="UP000323594">
    <property type="component" value="Chromosome"/>
</dbReference>
<dbReference type="GO" id="GO:0006424">
    <property type="term" value="P:glutamyl-tRNA aminoacylation"/>
    <property type="evidence" value="ECO:0007669"/>
    <property type="project" value="UniProtKB-UniRule"/>
</dbReference>
<keyword evidence="13" id="KW-1185">Reference proteome</keyword>
<comment type="catalytic activity">
    <reaction evidence="8">
        <text>tRNA(Glu) + L-glutamate + ATP = L-glutamyl-tRNA(Glu) + AMP + diphosphate</text>
        <dbReference type="Rhea" id="RHEA:23540"/>
        <dbReference type="Rhea" id="RHEA-COMP:9663"/>
        <dbReference type="Rhea" id="RHEA-COMP:9680"/>
        <dbReference type="ChEBI" id="CHEBI:29985"/>
        <dbReference type="ChEBI" id="CHEBI:30616"/>
        <dbReference type="ChEBI" id="CHEBI:33019"/>
        <dbReference type="ChEBI" id="CHEBI:78442"/>
        <dbReference type="ChEBI" id="CHEBI:78520"/>
        <dbReference type="ChEBI" id="CHEBI:456215"/>
        <dbReference type="EC" id="6.1.1.17"/>
    </reaction>
</comment>
<feature type="domain" description="Aminoacyl-tRNA synthetase class I anticodon-binding" evidence="10">
    <location>
        <begin position="372"/>
        <end position="502"/>
    </location>
</feature>
<dbReference type="PANTHER" id="PTHR43311:SF2">
    <property type="entry name" value="GLUTAMATE--TRNA LIGASE, MITOCHONDRIAL-RELATED"/>
    <property type="match status" value="1"/>
</dbReference>
<dbReference type="EMBL" id="CP042817">
    <property type="protein sequence ID" value="QEJ96572.1"/>
    <property type="molecule type" value="Genomic_DNA"/>
</dbReference>
<dbReference type="FunFam" id="3.40.50.620:FF:000045">
    <property type="entry name" value="Glutamate--tRNA ligase, mitochondrial"/>
    <property type="match status" value="1"/>
</dbReference>
<feature type="short sequence motif" description="'HIGH' region" evidence="8">
    <location>
        <begin position="9"/>
        <end position="19"/>
    </location>
</feature>
<dbReference type="CDD" id="cd00808">
    <property type="entry name" value="GluRS_core"/>
    <property type="match status" value="1"/>
</dbReference>
<evidence type="ECO:0000256" key="5">
    <source>
        <dbReference type="ARBA" id="ARBA00022840"/>
    </source>
</evidence>
<gene>
    <name evidence="8 11" type="primary">gltX</name>
    <name evidence="12" type="ORF">FUT82_00145</name>
    <name evidence="11" type="ORF">TPHV1_230024</name>
</gene>
<dbReference type="EC" id="6.1.1.17" evidence="8"/>
<keyword evidence="5 8" id="KW-0067">ATP-binding</keyword>
<evidence type="ECO:0000313" key="12">
    <source>
        <dbReference type="EMBL" id="QEJ96572.1"/>
    </source>
</evidence>
<dbReference type="GO" id="GO:0005524">
    <property type="term" value="F:ATP binding"/>
    <property type="evidence" value="ECO:0007669"/>
    <property type="project" value="UniProtKB-UniRule"/>
</dbReference>
<dbReference type="GeneID" id="57751724"/>
<keyword evidence="6 8" id="KW-0648">Protein biosynthesis</keyword>
<dbReference type="AlphaFoldDB" id="A0A0B7GWK5"/>
<evidence type="ECO:0000259" key="9">
    <source>
        <dbReference type="Pfam" id="PF00749"/>
    </source>
</evidence>
<feature type="domain" description="Glutamyl/glutaminyl-tRNA synthetase class Ib catalytic" evidence="9">
    <location>
        <begin position="4"/>
        <end position="320"/>
    </location>
</feature>
<evidence type="ECO:0000256" key="4">
    <source>
        <dbReference type="ARBA" id="ARBA00022741"/>
    </source>
</evidence>
<comment type="caution">
    <text evidence="8">Lacks conserved residue(s) required for the propagation of feature annotation.</text>
</comment>
<evidence type="ECO:0000259" key="10">
    <source>
        <dbReference type="Pfam" id="PF19269"/>
    </source>
</evidence>
<dbReference type="Proteomes" id="UP000042527">
    <property type="component" value="Unassembled WGS sequence"/>
</dbReference>
<dbReference type="Gene3D" id="3.40.50.620">
    <property type="entry name" value="HUPs"/>
    <property type="match status" value="1"/>
</dbReference>
<evidence type="ECO:0000256" key="3">
    <source>
        <dbReference type="ARBA" id="ARBA00022598"/>
    </source>
</evidence>
<proteinExistence type="inferred from homology"/>
<dbReference type="InterPro" id="IPR045462">
    <property type="entry name" value="aa-tRNA-synth_I_cd-bd"/>
</dbReference>
<keyword evidence="2 8" id="KW-0963">Cytoplasm</keyword>
<feature type="binding site" evidence="8">
    <location>
        <position position="254"/>
    </location>
    <ligand>
        <name>ATP</name>
        <dbReference type="ChEBI" id="CHEBI:30616"/>
    </ligand>
</feature>
<dbReference type="InterPro" id="IPR020058">
    <property type="entry name" value="Glu/Gln-tRNA-synth_Ib_cat-dom"/>
</dbReference>
<comment type="subunit">
    <text evidence="8">Monomer.</text>
</comment>
<dbReference type="PRINTS" id="PR00987">
    <property type="entry name" value="TRNASYNTHGLU"/>
</dbReference>
<dbReference type="InterPro" id="IPR020751">
    <property type="entry name" value="aa-tRNA-synth_I_codon-bd_sub2"/>
</dbReference>
<dbReference type="NCBIfam" id="TIGR00464">
    <property type="entry name" value="gltX_bact"/>
    <property type="match status" value="1"/>
</dbReference>
<feature type="short sequence motif" description="'KMSKS' region" evidence="8">
    <location>
        <begin position="251"/>
        <end position="255"/>
    </location>
</feature>
<dbReference type="EMBL" id="CDNC01000016">
    <property type="protein sequence ID" value="CEM61947.1"/>
    <property type="molecule type" value="Genomic_DNA"/>
</dbReference>
<dbReference type="InterPro" id="IPR014729">
    <property type="entry name" value="Rossmann-like_a/b/a_fold"/>
</dbReference>
<comment type="similarity">
    <text evidence="1 8">Belongs to the class-I aminoacyl-tRNA synthetase family. Glutamate--tRNA ligase type 1 subfamily.</text>
</comment>
<dbReference type="OrthoDB" id="9807503at2"/>
<dbReference type="Pfam" id="PF19269">
    <property type="entry name" value="Anticodon_2"/>
    <property type="match status" value="1"/>
</dbReference>
<dbReference type="SUPFAM" id="SSF48163">
    <property type="entry name" value="An anticodon-binding domain of class I aminoacyl-tRNA synthetases"/>
    <property type="match status" value="1"/>
</dbReference>
<name>A0A0B7GWK5_TREPH</name>